<dbReference type="AlphaFoldDB" id="A0A7S2T9P1"/>
<dbReference type="Gene3D" id="2.60.120.650">
    <property type="entry name" value="Cupin"/>
    <property type="match status" value="1"/>
</dbReference>
<feature type="domain" description="JmjN" evidence="3">
    <location>
        <begin position="87"/>
        <end position="128"/>
    </location>
</feature>
<organism evidence="5">
    <name type="scientific">Chloropicon roscoffensis</name>
    <dbReference type="NCBI Taxonomy" id="1461544"/>
    <lineage>
        <taxon>Eukaryota</taxon>
        <taxon>Viridiplantae</taxon>
        <taxon>Chlorophyta</taxon>
        <taxon>Chloropicophyceae</taxon>
        <taxon>Chloropicales</taxon>
        <taxon>Chloropicaceae</taxon>
        <taxon>Chloropicon</taxon>
    </lineage>
</organism>
<dbReference type="Pfam" id="PF02375">
    <property type="entry name" value="JmjN"/>
    <property type="match status" value="1"/>
</dbReference>
<dbReference type="PANTHER" id="PTHR10694">
    <property type="entry name" value="LYSINE-SPECIFIC DEMETHYLASE"/>
    <property type="match status" value="1"/>
</dbReference>
<dbReference type="Pfam" id="PF02373">
    <property type="entry name" value="JmjC"/>
    <property type="match status" value="1"/>
</dbReference>
<name>A0A7S2T9P1_9CHLO</name>
<dbReference type="PROSITE" id="PS51183">
    <property type="entry name" value="JMJN"/>
    <property type="match status" value="1"/>
</dbReference>
<reference evidence="5" key="1">
    <citation type="submission" date="2021-01" db="EMBL/GenBank/DDBJ databases">
        <authorList>
            <person name="Corre E."/>
            <person name="Pelletier E."/>
            <person name="Niang G."/>
            <person name="Scheremetjew M."/>
            <person name="Finn R."/>
            <person name="Kale V."/>
            <person name="Holt S."/>
            <person name="Cochrane G."/>
            <person name="Meng A."/>
            <person name="Brown T."/>
            <person name="Cohen L."/>
        </authorList>
    </citation>
    <scope>NUCLEOTIDE SEQUENCE</scope>
    <source>
        <strain evidence="5">RCC2335</strain>
    </source>
</reference>
<dbReference type="InterPro" id="IPR003347">
    <property type="entry name" value="JmjC_dom"/>
</dbReference>
<keyword evidence="2" id="KW-0408">Iron</keyword>
<dbReference type="SMART" id="SM00558">
    <property type="entry name" value="JmjC"/>
    <property type="match status" value="1"/>
</dbReference>
<accession>A0A7S2T9P1</accession>
<evidence type="ECO:0000259" key="3">
    <source>
        <dbReference type="PROSITE" id="PS51183"/>
    </source>
</evidence>
<evidence type="ECO:0000256" key="1">
    <source>
        <dbReference type="ARBA" id="ARBA00022723"/>
    </source>
</evidence>
<gene>
    <name evidence="5" type="ORF">CROS1312_LOCUS1192</name>
</gene>
<dbReference type="InterPro" id="IPR003349">
    <property type="entry name" value="JmjN"/>
</dbReference>
<dbReference type="GO" id="GO:0010468">
    <property type="term" value="P:regulation of gene expression"/>
    <property type="evidence" value="ECO:0007669"/>
    <property type="project" value="TreeGrafter"/>
</dbReference>
<evidence type="ECO:0000313" key="5">
    <source>
        <dbReference type="EMBL" id="CAD9721924.1"/>
    </source>
</evidence>
<protein>
    <submittedName>
        <fullName evidence="5">Uncharacterized protein</fullName>
    </submittedName>
</protein>
<dbReference type="GO" id="GO:0141052">
    <property type="term" value="F:histone H3 demethylase activity"/>
    <property type="evidence" value="ECO:0007669"/>
    <property type="project" value="UniProtKB-ARBA"/>
</dbReference>
<dbReference type="GO" id="GO:0005634">
    <property type="term" value="C:nucleus"/>
    <property type="evidence" value="ECO:0007669"/>
    <property type="project" value="TreeGrafter"/>
</dbReference>
<dbReference type="PROSITE" id="PS51184">
    <property type="entry name" value="JMJC"/>
    <property type="match status" value="1"/>
</dbReference>
<evidence type="ECO:0000256" key="2">
    <source>
        <dbReference type="ARBA" id="ARBA00023004"/>
    </source>
</evidence>
<dbReference type="GO" id="GO:0046872">
    <property type="term" value="F:metal ion binding"/>
    <property type="evidence" value="ECO:0007669"/>
    <property type="project" value="UniProtKB-KW"/>
</dbReference>
<dbReference type="EMBL" id="HBHM01001530">
    <property type="protein sequence ID" value="CAD9721924.1"/>
    <property type="molecule type" value="Transcribed_RNA"/>
</dbReference>
<dbReference type="PANTHER" id="PTHR10694:SF33">
    <property type="entry name" value="LYSINE-SPECIFIC DEMETHYLASE 5"/>
    <property type="match status" value="1"/>
</dbReference>
<feature type="domain" description="JmjC" evidence="4">
    <location>
        <begin position="232"/>
        <end position="410"/>
    </location>
</feature>
<keyword evidence="1" id="KW-0479">Metal-binding</keyword>
<sequence>MCEVVGARAQAAALSMVGRGEALGDDGHRRPRRKRGGGSVFKEETLCVKTEASSTSRTPKRVKTEAKRAEPKAFKDGFEWMKQVREAKTFRPTEEEFANPFAYLCGISEEAQKYGIVKIVPPVQAAVNAAEVLKKFKFSTNVQMLTSAKPSRGAKKFYRSGKEYTLETFEEHANKEARNRFGVSATQTMHRTEKEFWKEMTTGTGRGKGSKTVEYGSDIDGSGFSPNESECPLALSEWNLKKFARSSLSSLAHLKTSIPGVTEPMLYCGMLFSQFAWHVEDNFLNSINYHHLGAPKFWYGVAAKDAKKFDQIAYKHVFQSGKPGEEEIGAEEEHKAAGTFINKTTMFCPKVLVDHGVDVYKIHQLPGEYVLTFPQAYHGGFSTGFNLGEAVNFATREWYSYGLRAEERYRTLRLPPVVSIEELLVADFKKLMAVKGGEGRVPFNMCNIFFEKVKEILSTWNEIVGEVNAEEMIWKGKVGGLWMKKSCMSLHCSKCQCSCYLSMFNTTTQNVPLCVHCIRETARRNRESGSQEVIQITLNPVLRKMMAFFSTYRPSEHESEEVKELIAGYKKGAFEAFGVLMDIFEQEMVGKPLTRQKNIRGMVIGRQKTMEAIADQQTSAPKPTSVMM</sequence>
<dbReference type="SMART" id="SM00545">
    <property type="entry name" value="JmjN"/>
    <property type="match status" value="1"/>
</dbReference>
<evidence type="ECO:0000259" key="4">
    <source>
        <dbReference type="PROSITE" id="PS51184"/>
    </source>
</evidence>
<dbReference type="SUPFAM" id="SSF51197">
    <property type="entry name" value="Clavaminate synthase-like"/>
    <property type="match status" value="1"/>
</dbReference>
<dbReference type="GO" id="GO:0000785">
    <property type="term" value="C:chromatin"/>
    <property type="evidence" value="ECO:0007669"/>
    <property type="project" value="TreeGrafter"/>
</dbReference>
<proteinExistence type="predicted"/>